<accession>A0A9X0B2D0</accession>
<comment type="caution">
    <text evidence="2">The sequence shown here is derived from an EMBL/GenBank/DDBJ whole genome shotgun (WGS) entry which is preliminary data.</text>
</comment>
<proteinExistence type="predicted"/>
<keyword evidence="3" id="KW-1185">Reference proteome</keyword>
<reference evidence="2" key="1">
    <citation type="submission" date="2022-12" db="EMBL/GenBank/DDBJ databases">
        <authorList>
            <person name="Petersen C."/>
        </authorList>
    </citation>
    <scope>NUCLEOTIDE SEQUENCE</scope>
    <source>
        <strain evidence="2">IBT 29677</strain>
    </source>
</reference>
<dbReference type="PANTHER" id="PTHR39606">
    <property type="entry name" value="SURFACE PROTEIN, PUTATIVE-RELATED"/>
    <property type="match status" value="1"/>
</dbReference>
<gene>
    <name evidence="2" type="ORF">N7509_008179</name>
</gene>
<dbReference type="Proteomes" id="UP001147747">
    <property type="component" value="Unassembled WGS sequence"/>
</dbReference>
<sequence>MSKFAHKAEEGFTGHPESIRSSNYRPHDLNLANKVDPCVDSDRDNASEHGAIGRPCGLHDTSIANQLGPRVHCDNGRKNAPDYYHLDLAKYYGHGGTACPPNSIIANKLDPPLDLDRVNEALAGSSLEISGARIFGRHNTDVANKLNLHVDSDVDESGL</sequence>
<protein>
    <submittedName>
        <fullName evidence="2">Uncharacterized protein</fullName>
    </submittedName>
</protein>
<dbReference type="AlphaFoldDB" id="A0A9X0B2D0"/>
<dbReference type="PANTHER" id="PTHR39606:SF1">
    <property type="entry name" value="CELL SURFACE PROTEIN"/>
    <property type="match status" value="1"/>
</dbReference>
<reference evidence="2" key="2">
    <citation type="journal article" date="2023" name="IMA Fungus">
        <title>Comparative genomic study of the Penicillium genus elucidates a diverse pangenome and 15 lateral gene transfer events.</title>
        <authorList>
            <person name="Petersen C."/>
            <person name="Sorensen T."/>
            <person name="Nielsen M.R."/>
            <person name="Sondergaard T.E."/>
            <person name="Sorensen J.L."/>
            <person name="Fitzpatrick D.A."/>
            <person name="Frisvad J.C."/>
            <person name="Nielsen K.L."/>
        </authorList>
    </citation>
    <scope>NUCLEOTIDE SEQUENCE</scope>
    <source>
        <strain evidence="2">IBT 29677</strain>
    </source>
</reference>
<evidence type="ECO:0000256" key="1">
    <source>
        <dbReference type="SAM" id="MobiDB-lite"/>
    </source>
</evidence>
<evidence type="ECO:0000313" key="2">
    <source>
        <dbReference type="EMBL" id="KAJ5385638.1"/>
    </source>
</evidence>
<organism evidence="2 3">
    <name type="scientific">Penicillium cosmopolitanum</name>
    <dbReference type="NCBI Taxonomy" id="1131564"/>
    <lineage>
        <taxon>Eukaryota</taxon>
        <taxon>Fungi</taxon>
        <taxon>Dikarya</taxon>
        <taxon>Ascomycota</taxon>
        <taxon>Pezizomycotina</taxon>
        <taxon>Eurotiomycetes</taxon>
        <taxon>Eurotiomycetidae</taxon>
        <taxon>Eurotiales</taxon>
        <taxon>Aspergillaceae</taxon>
        <taxon>Penicillium</taxon>
    </lineage>
</organism>
<dbReference type="RefSeq" id="XP_056483436.1">
    <property type="nucleotide sequence ID" value="XM_056632816.1"/>
</dbReference>
<dbReference type="OrthoDB" id="4340045at2759"/>
<evidence type="ECO:0000313" key="3">
    <source>
        <dbReference type="Proteomes" id="UP001147747"/>
    </source>
</evidence>
<dbReference type="GeneID" id="81371796"/>
<feature type="region of interest" description="Disordered" evidence="1">
    <location>
        <begin position="1"/>
        <end position="26"/>
    </location>
</feature>
<name>A0A9X0B2D0_9EURO</name>
<dbReference type="EMBL" id="JAPZBU010000009">
    <property type="protein sequence ID" value="KAJ5385638.1"/>
    <property type="molecule type" value="Genomic_DNA"/>
</dbReference>
<feature type="compositionally biased region" description="Basic and acidic residues" evidence="1">
    <location>
        <begin position="1"/>
        <end position="12"/>
    </location>
</feature>